<dbReference type="PANTHER" id="PTHR35023">
    <property type="entry name" value="CHELATASE-RELATED"/>
    <property type="match status" value="1"/>
</dbReference>
<dbReference type="AlphaFoldDB" id="A0A1M6I8M7"/>
<sequence length="208" mass="22861">MIRGSEVELRDLQAKQFLQRQRALIVFVIDASESMGQGSLERMKAAKGAILGLLTAAYQNRDQVALVSFGGERAQVLLRPTSSVLLAQQQLRKLPLGGATPFADGLWQGWQLIRTQRQKQPSLQPLLVIVSDGEANLPLSPGGNVYDELFGLALQVARDQIQSVVIDSRGGVGNEKLQQLARRLGGRYTQIRDLHAGRLIEAVQTLER</sequence>
<dbReference type="PANTHER" id="PTHR35023:SF1">
    <property type="entry name" value="MG-PROTOPORPHYRIN IX CHELATASE"/>
    <property type="match status" value="1"/>
</dbReference>
<gene>
    <name evidence="2" type="ORF">SAMN02745165_02060</name>
</gene>
<dbReference type="STRING" id="1122189.SAMN02745165_02060"/>
<dbReference type="SUPFAM" id="SSF53300">
    <property type="entry name" value="vWA-like"/>
    <property type="match status" value="1"/>
</dbReference>
<keyword evidence="3" id="KW-1185">Reference proteome</keyword>
<evidence type="ECO:0000259" key="1">
    <source>
        <dbReference type="PROSITE" id="PS50234"/>
    </source>
</evidence>
<dbReference type="OrthoDB" id="9775079at2"/>
<dbReference type="PROSITE" id="PS50234">
    <property type="entry name" value="VWFA"/>
    <property type="match status" value="1"/>
</dbReference>
<feature type="domain" description="VWFA" evidence="1">
    <location>
        <begin position="24"/>
        <end position="206"/>
    </location>
</feature>
<dbReference type="SMART" id="SM00327">
    <property type="entry name" value="VWA"/>
    <property type="match status" value="1"/>
</dbReference>
<organism evidence="2 3">
    <name type="scientific">Malonomonas rubra DSM 5091</name>
    <dbReference type="NCBI Taxonomy" id="1122189"/>
    <lineage>
        <taxon>Bacteria</taxon>
        <taxon>Pseudomonadati</taxon>
        <taxon>Thermodesulfobacteriota</taxon>
        <taxon>Desulfuromonadia</taxon>
        <taxon>Desulfuromonadales</taxon>
        <taxon>Geopsychrobacteraceae</taxon>
        <taxon>Malonomonas</taxon>
    </lineage>
</organism>
<dbReference type="Gene3D" id="3.40.50.410">
    <property type="entry name" value="von Willebrand factor, type A domain"/>
    <property type="match status" value="1"/>
</dbReference>
<dbReference type="InterPro" id="IPR052989">
    <property type="entry name" value="Mg-chelatase_DI-like"/>
</dbReference>
<evidence type="ECO:0000313" key="2">
    <source>
        <dbReference type="EMBL" id="SHJ30753.1"/>
    </source>
</evidence>
<name>A0A1M6I8M7_MALRU</name>
<dbReference type="Proteomes" id="UP000184171">
    <property type="component" value="Unassembled WGS sequence"/>
</dbReference>
<accession>A0A1M6I8M7</accession>
<dbReference type="InterPro" id="IPR002035">
    <property type="entry name" value="VWF_A"/>
</dbReference>
<dbReference type="EMBL" id="FQZT01000006">
    <property type="protein sequence ID" value="SHJ30753.1"/>
    <property type="molecule type" value="Genomic_DNA"/>
</dbReference>
<reference evidence="2 3" key="1">
    <citation type="submission" date="2016-11" db="EMBL/GenBank/DDBJ databases">
        <authorList>
            <person name="Jaros S."/>
            <person name="Januszkiewicz K."/>
            <person name="Wedrychowicz H."/>
        </authorList>
    </citation>
    <scope>NUCLEOTIDE SEQUENCE [LARGE SCALE GENOMIC DNA]</scope>
    <source>
        <strain evidence="2 3">DSM 5091</strain>
    </source>
</reference>
<proteinExistence type="predicted"/>
<dbReference type="Pfam" id="PF13519">
    <property type="entry name" value="VWA_2"/>
    <property type="match status" value="1"/>
</dbReference>
<protein>
    <submittedName>
        <fullName evidence="2">Mg-chelatase subunit ChlD</fullName>
    </submittedName>
</protein>
<evidence type="ECO:0000313" key="3">
    <source>
        <dbReference type="Proteomes" id="UP000184171"/>
    </source>
</evidence>
<dbReference type="InterPro" id="IPR036465">
    <property type="entry name" value="vWFA_dom_sf"/>
</dbReference>